<comment type="caution">
    <text evidence="2">The sequence shown here is derived from an EMBL/GenBank/DDBJ whole genome shotgun (WGS) entry which is preliminary data.</text>
</comment>
<organism evidence="2 3">
    <name type="scientific">Pedobacter nutrimenti</name>
    <dbReference type="NCBI Taxonomy" id="1241337"/>
    <lineage>
        <taxon>Bacteria</taxon>
        <taxon>Pseudomonadati</taxon>
        <taxon>Bacteroidota</taxon>
        <taxon>Sphingobacteriia</taxon>
        <taxon>Sphingobacteriales</taxon>
        <taxon>Sphingobacteriaceae</taxon>
        <taxon>Pedobacter</taxon>
    </lineage>
</organism>
<reference evidence="2 3" key="1">
    <citation type="submission" date="2018-06" db="EMBL/GenBank/DDBJ databases">
        <title>Genomic Encyclopedia of Archaeal and Bacterial Type Strains, Phase II (KMG-II): from individual species to whole genera.</title>
        <authorList>
            <person name="Goeker M."/>
        </authorList>
    </citation>
    <scope>NUCLEOTIDE SEQUENCE [LARGE SCALE GENOMIC DNA]</scope>
    <source>
        <strain evidence="2 3">DSM 27372</strain>
    </source>
</reference>
<dbReference type="SUPFAM" id="SSF51445">
    <property type="entry name" value="(Trans)glycosidases"/>
    <property type="match status" value="1"/>
</dbReference>
<dbReference type="InterPro" id="IPR017853">
    <property type="entry name" value="GH"/>
</dbReference>
<dbReference type="PANTHER" id="PTHR35273:SF2">
    <property type="entry name" value="ALPHA-GALACTOSIDASE"/>
    <property type="match status" value="1"/>
</dbReference>
<dbReference type="Proteomes" id="UP000248198">
    <property type="component" value="Unassembled WGS sequence"/>
</dbReference>
<name>A0A318UER3_9SPHI</name>
<dbReference type="InterPro" id="IPR013785">
    <property type="entry name" value="Aldolase_TIM"/>
</dbReference>
<accession>A0A318UER3</accession>
<gene>
    <name evidence="2" type="ORF">B0O44_103282</name>
</gene>
<dbReference type="GO" id="GO:0016787">
    <property type="term" value="F:hydrolase activity"/>
    <property type="evidence" value="ECO:0007669"/>
    <property type="project" value="UniProtKB-KW"/>
</dbReference>
<dbReference type="RefSeq" id="WP_110829645.1">
    <property type="nucleotide sequence ID" value="NZ_QKLU01000003.1"/>
</dbReference>
<evidence type="ECO:0000313" key="2">
    <source>
        <dbReference type="EMBL" id="PYF74836.1"/>
    </source>
</evidence>
<dbReference type="Pfam" id="PF03537">
    <property type="entry name" value="Glyco_hydro_114"/>
    <property type="match status" value="1"/>
</dbReference>
<sequence length="284" mass="32148">MKTTILASVLVLSFIACQKENTGSENIKSSNELDPRPPASDKISWWQPKVGVSFDWQLDDLKNGDTFTADVVDVDAFTTTIEQVAALHAQGKKVIAYLSVGTIENDRPDVSLLPQEVIGQVYPEWPKERWLDIKQLEKLKPWLNSRLNMIIKKGFDAIEPDNLDGHNSKTGFDIGLNDAKKYCDYLIKLAHENGLGIGQKNVPELSTVYSEKFDWALTEDAFDQGWQKDLKPYIDKNKPVFAVEYTNKTSEKNFSDVVCPQAGLLKYTAILKKKGLDKWVYRCQ</sequence>
<evidence type="ECO:0000259" key="1">
    <source>
        <dbReference type="Pfam" id="PF03537"/>
    </source>
</evidence>
<dbReference type="PROSITE" id="PS51257">
    <property type="entry name" value="PROKAR_LIPOPROTEIN"/>
    <property type="match status" value="1"/>
</dbReference>
<proteinExistence type="predicted"/>
<keyword evidence="3" id="KW-1185">Reference proteome</keyword>
<dbReference type="PANTHER" id="PTHR35273">
    <property type="entry name" value="ALPHA-1,4 POLYGALACTOSAMINIDASE, PUTATIVE (AFU_ORTHOLOGUE AFUA_3G07890)-RELATED"/>
    <property type="match status" value="1"/>
</dbReference>
<evidence type="ECO:0000313" key="3">
    <source>
        <dbReference type="Proteomes" id="UP000248198"/>
    </source>
</evidence>
<protein>
    <submittedName>
        <fullName evidence="2">Glycosyl hydrolase family 114</fullName>
    </submittedName>
</protein>
<dbReference type="AlphaFoldDB" id="A0A318UER3"/>
<keyword evidence="2" id="KW-0378">Hydrolase</keyword>
<dbReference type="EMBL" id="QKLU01000003">
    <property type="protein sequence ID" value="PYF74836.1"/>
    <property type="molecule type" value="Genomic_DNA"/>
</dbReference>
<feature type="domain" description="Glycoside-hydrolase family GH114 TIM-barrel" evidence="1">
    <location>
        <begin position="53"/>
        <end position="279"/>
    </location>
</feature>
<dbReference type="OrthoDB" id="10730at2"/>
<dbReference type="InterPro" id="IPR004352">
    <property type="entry name" value="GH114_TIM-barrel"/>
</dbReference>
<dbReference type="Gene3D" id="3.20.20.70">
    <property type="entry name" value="Aldolase class I"/>
    <property type="match status" value="1"/>
</dbReference>